<dbReference type="SMART" id="SM00369">
    <property type="entry name" value="LRR_TYP"/>
    <property type="match status" value="9"/>
</dbReference>
<evidence type="ECO:0000256" key="2">
    <source>
        <dbReference type="ARBA" id="ARBA00022737"/>
    </source>
</evidence>
<dbReference type="PANTHER" id="PTHR24366">
    <property type="entry name" value="IG(IMMUNOGLOBULIN) AND LRR(LEUCINE RICH REPEAT) DOMAINS"/>
    <property type="match status" value="1"/>
</dbReference>
<dbReference type="SMART" id="SM00364">
    <property type="entry name" value="LRR_BAC"/>
    <property type="match status" value="5"/>
</dbReference>
<evidence type="ECO:0000313" key="5">
    <source>
        <dbReference type="Proteomes" id="UP000053240"/>
    </source>
</evidence>
<name>A0A194RQE6_PAPMA</name>
<keyword evidence="3" id="KW-0732">Signal</keyword>
<dbReference type="AlphaFoldDB" id="A0A194RQE6"/>
<dbReference type="PROSITE" id="PS51450">
    <property type="entry name" value="LRR"/>
    <property type="match status" value="1"/>
</dbReference>
<dbReference type="InterPro" id="IPR001611">
    <property type="entry name" value="Leu-rich_rpt"/>
</dbReference>
<dbReference type="SUPFAM" id="SSF52058">
    <property type="entry name" value="L domain-like"/>
    <property type="match status" value="1"/>
</dbReference>
<reference evidence="4 5" key="1">
    <citation type="journal article" date="2015" name="Nat. Commun.">
        <title>Outbred genome sequencing and CRISPR/Cas9 gene editing in butterflies.</title>
        <authorList>
            <person name="Li X."/>
            <person name="Fan D."/>
            <person name="Zhang W."/>
            <person name="Liu G."/>
            <person name="Zhang L."/>
            <person name="Zhao L."/>
            <person name="Fang X."/>
            <person name="Chen L."/>
            <person name="Dong Y."/>
            <person name="Chen Y."/>
            <person name="Ding Y."/>
            <person name="Zhao R."/>
            <person name="Feng M."/>
            <person name="Zhu Y."/>
            <person name="Feng Y."/>
            <person name="Jiang X."/>
            <person name="Zhu D."/>
            <person name="Xiang H."/>
            <person name="Feng X."/>
            <person name="Li S."/>
            <person name="Wang J."/>
            <person name="Zhang G."/>
            <person name="Kronforst M.R."/>
            <person name="Wang W."/>
        </authorList>
    </citation>
    <scope>NUCLEOTIDE SEQUENCE [LARGE SCALE GENOMIC DNA]</scope>
    <source>
        <strain evidence="4">Ya'a_city_454_Pm</strain>
        <tissue evidence="4">Whole body</tissue>
    </source>
</reference>
<sequence length="414" mass="47284">MAVTWCVVLLGVLLSIEAKPSCKFEDDSSRHLECSPGDSDYILDKGLVSDKARIVTIILRSCKITSLNTDCFEGLPRLERLDISHNKLTTLPLGVLDKVPKLTYFNASYNIITNLPVGLFKNVQNLIQLDLTGNHLYEINPGLFKKVSLLYLSKNYLQGRDLHPNVFEISDVNFLLLNENDMTGAPENMLRTLHELLYLNLDDCSLTEVPKFITTPNLDTITHLTISNNKIREINEPIFDNLKDLEVLNLTMNLIDSLNDNLFTSLKKLKKIDLSKNRLKTITEHQFQNTPFLTDINLSHNLISILPVNAFRASALNKLDISNNRLTYLQDNFCLELKNSGAVLRDFYFSENPWQCACLHDLLREVKTLNLKYDDVNYDGGHPVCVSAGQFVCNRQVYVNEVYLDMYHLIQERL</sequence>
<dbReference type="FunFam" id="3.80.10.10:FF:001164">
    <property type="entry name" value="GH01279p"/>
    <property type="match status" value="1"/>
</dbReference>
<dbReference type="Proteomes" id="UP000053240">
    <property type="component" value="Unassembled WGS sequence"/>
</dbReference>
<evidence type="ECO:0000256" key="1">
    <source>
        <dbReference type="ARBA" id="ARBA00022614"/>
    </source>
</evidence>
<gene>
    <name evidence="4" type="ORF">RR48_06484</name>
</gene>
<feature type="chain" id="PRO_5008265379" evidence="3">
    <location>
        <begin position="19"/>
        <end position="414"/>
    </location>
</feature>
<feature type="signal peptide" evidence="3">
    <location>
        <begin position="1"/>
        <end position="18"/>
    </location>
</feature>
<keyword evidence="2" id="KW-0677">Repeat</keyword>
<proteinExistence type="predicted"/>
<dbReference type="InterPro" id="IPR003591">
    <property type="entry name" value="Leu-rich_rpt_typical-subtyp"/>
</dbReference>
<dbReference type="InParanoid" id="A0A194RQE6"/>
<dbReference type="Pfam" id="PF13855">
    <property type="entry name" value="LRR_8"/>
    <property type="match status" value="2"/>
</dbReference>
<dbReference type="STRING" id="76193.A0A194RQE6"/>
<evidence type="ECO:0000313" key="4">
    <source>
        <dbReference type="EMBL" id="KPJ19624.1"/>
    </source>
</evidence>
<organism evidence="4 5">
    <name type="scientific">Papilio machaon</name>
    <name type="common">Old World swallowtail butterfly</name>
    <dbReference type="NCBI Taxonomy" id="76193"/>
    <lineage>
        <taxon>Eukaryota</taxon>
        <taxon>Metazoa</taxon>
        <taxon>Ecdysozoa</taxon>
        <taxon>Arthropoda</taxon>
        <taxon>Hexapoda</taxon>
        <taxon>Insecta</taxon>
        <taxon>Pterygota</taxon>
        <taxon>Neoptera</taxon>
        <taxon>Endopterygota</taxon>
        <taxon>Lepidoptera</taxon>
        <taxon>Glossata</taxon>
        <taxon>Ditrysia</taxon>
        <taxon>Papilionoidea</taxon>
        <taxon>Papilionidae</taxon>
        <taxon>Papilioninae</taxon>
        <taxon>Papilio</taxon>
    </lineage>
</organism>
<dbReference type="PRINTS" id="PR00019">
    <property type="entry name" value="LEURICHRPT"/>
</dbReference>
<keyword evidence="1" id="KW-0433">Leucine-rich repeat</keyword>
<accession>A0A194RQE6</accession>
<evidence type="ECO:0000256" key="3">
    <source>
        <dbReference type="SAM" id="SignalP"/>
    </source>
</evidence>
<dbReference type="PANTHER" id="PTHR24366:SF96">
    <property type="entry name" value="LEUCINE RICH REPEAT CONTAINING 53"/>
    <property type="match status" value="1"/>
</dbReference>
<dbReference type="EMBL" id="KQ459875">
    <property type="protein sequence ID" value="KPJ19624.1"/>
    <property type="molecule type" value="Genomic_DNA"/>
</dbReference>
<dbReference type="InterPro" id="IPR032675">
    <property type="entry name" value="LRR_dom_sf"/>
</dbReference>
<dbReference type="Gene3D" id="3.80.10.10">
    <property type="entry name" value="Ribonuclease Inhibitor"/>
    <property type="match status" value="2"/>
</dbReference>
<keyword evidence="5" id="KW-1185">Reference proteome</keyword>
<protein>
    <submittedName>
        <fullName evidence="4">Platelet glycoprotein V</fullName>
    </submittedName>
</protein>